<evidence type="ECO:0000256" key="1">
    <source>
        <dbReference type="ARBA" id="ARBA00004984"/>
    </source>
</evidence>
<dbReference type="OrthoDB" id="3204583at2"/>
<dbReference type="AlphaFoldDB" id="A0A4Q9KLK6"/>
<keyword evidence="6 8" id="KW-0862">Zinc</keyword>
<keyword evidence="5 8" id="KW-0378">Hydrolase</keyword>
<dbReference type="EC" id="3.5.4.3" evidence="3 7"/>
<comment type="pathway">
    <text evidence="1 8">Purine metabolism; guanine degradation; xanthine from guanine: step 1/1.</text>
</comment>
<dbReference type="InterPro" id="IPR014311">
    <property type="entry name" value="Guanine_deaminase"/>
</dbReference>
<evidence type="ECO:0000256" key="5">
    <source>
        <dbReference type="ARBA" id="ARBA00022801"/>
    </source>
</evidence>
<dbReference type="Proteomes" id="UP000291933">
    <property type="component" value="Unassembled WGS sequence"/>
</dbReference>
<evidence type="ECO:0000256" key="8">
    <source>
        <dbReference type="RuleBase" id="RU366009"/>
    </source>
</evidence>
<reference evidence="10 11" key="1">
    <citation type="submission" date="2019-01" db="EMBL/GenBank/DDBJ databases">
        <title>Lactibacter flavus gen. nov., sp. nov., a novel bacterium of the family Propionibacteriaceae isolated from raw milk and dairy products.</title>
        <authorList>
            <person name="Huptas C."/>
            <person name="Wenning M."/>
            <person name="Breitenwieser F."/>
            <person name="Doll E."/>
            <person name="Von Neubeck M."/>
            <person name="Busse H.-J."/>
            <person name="Scherer S."/>
        </authorList>
    </citation>
    <scope>NUCLEOTIDE SEQUENCE [LARGE SCALE GENOMIC DNA]</scope>
    <source>
        <strain evidence="10 11">DSM 22130</strain>
    </source>
</reference>
<dbReference type="SUPFAM" id="SSF51556">
    <property type="entry name" value="Metallo-dependent hydrolases"/>
    <property type="match status" value="1"/>
</dbReference>
<dbReference type="PANTHER" id="PTHR11271:SF6">
    <property type="entry name" value="GUANINE DEAMINASE"/>
    <property type="match status" value="1"/>
</dbReference>
<dbReference type="UniPathway" id="UPA00603">
    <property type="reaction ID" value="UER00660"/>
</dbReference>
<accession>A0A4Q9KLK6</accession>
<evidence type="ECO:0000256" key="2">
    <source>
        <dbReference type="ARBA" id="ARBA00006745"/>
    </source>
</evidence>
<evidence type="ECO:0000256" key="6">
    <source>
        <dbReference type="ARBA" id="ARBA00022833"/>
    </source>
</evidence>
<evidence type="ECO:0000256" key="7">
    <source>
        <dbReference type="NCBIfam" id="TIGR02967"/>
    </source>
</evidence>
<keyword evidence="4 8" id="KW-0479">Metal-binding</keyword>
<dbReference type="InterPro" id="IPR011059">
    <property type="entry name" value="Metal-dep_hydrolase_composite"/>
</dbReference>
<dbReference type="NCBIfam" id="TIGR02967">
    <property type="entry name" value="guan_deamin"/>
    <property type="match status" value="1"/>
</dbReference>
<comment type="similarity">
    <text evidence="2 8">Belongs to the metallo-dependent hydrolases superfamily. ATZ/TRZ family.</text>
</comment>
<feature type="domain" description="Amidohydrolase-related" evidence="9">
    <location>
        <begin position="65"/>
        <end position="442"/>
    </location>
</feature>
<evidence type="ECO:0000256" key="3">
    <source>
        <dbReference type="ARBA" id="ARBA00012781"/>
    </source>
</evidence>
<dbReference type="PANTHER" id="PTHR11271">
    <property type="entry name" value="GUANINE DEAMINASE"/>
    <property type="match status" value="1"/>
</dbReference>
<organism evidence="10 11">
    <name type="scientific">Propioniciclava tarda</name>
    <dbReference type="NCBI Taxonomy" id="433330"/>
    <lineage>
        <taxon>Bacteria</taxon>
        <taxon>Bacillati</taxon>
        <taxon>Actinomycetota</taxon>
        <taxon>Actinomycetes</taxon>
        <taxon>Propionibacteriales</taxon>
        <taxon>Propionibacteriaceae</taxon>
        <taxon>Propioniciclava</taxon>
    </lineage>
</organism>
<dbReference type="Gene3D" id="2.30.40.10">
    <property type="entry name" value="Urease, subunit C, domain 1"/>
    <property type="match status" value="1"/>
</dbReference>
<evidence type="ECO:0000259" key="9">
    <source>
        <dbReference type="Pfam" id="PF01979"/>
    </source>
</evidence>
<dbReference type="GO" id="GO:0005829">
    <property type="term" value="C:cytosol"/>
    <property type="evidence" value="ECO:0007669"/>
    <property type="project" value="TreeGrafter"/>
</dbReference>
<evidence type="ECO:0000256" key="4">
    <source>
        <dbReference type="ARBA" id="ARBA00022723"/>
    </source>
</evidence>
<dbReference type="Gene3D" id="3.20.20.140">
    <property type="entry name" value="Metal-dependent hydrolases"/>
    <property type="match status" value="1"/>
</dbReference>
<dbReference type="RefSeq" id="WP_131171698.1">
    <property type="nucleotide sequence ID" value="NZ_FXTL01000019.1"/>
</dbReference>
<dbReference type="EMBL" id="SDMR01000005">
    <property type="protein sequence ID" value="TBT95402.1"/>
    <property type="molecule type" value="Genomic_DNA"/>
</dbReference>
<dbReference type="SUPFAM" id="SSF51338">
    <property type="entry name" value="Composite domain of metallo-dependent hydrolases"/>
    <property type="match status" value="2"/>
</dbReference>
<name>A0A4Q9KLK6_PROTD</name>
<gene>
    <name evidence="10" type="primary">guaD</name>
    <name evidence="10" type="ORF">ET996_06240</name>
</gene>
<dbReference type="InterPro" id="IPR051607">
    <property type="entry name" value="Metallo-dep_hydrolases"/>
</dbReference>
<comment type="cofactor">
    <cofactor evidence="8">
        <name>Zn(2+)</name>
        <dbReference type="ChEBI" id="CHEBI:29105"/>
    </cofactor>
    <text evidence="8">Binds 1 zinc ion per subunit.</text>
</comment>
<sequence>MPDRTVFRGTAFSCDADDRVQALVDHLFVVEDGFITAVLPADDPAAAEAVGDAEAVSTQPGQYWLPGFVDLHVHAPQWAQAGTALDLPLADWLRQHTFPLEARFADVDFARRVYASLVAELLARGTTTALYFATVHPTSSLELVLACAAAGQRGLVGKVVMDGPDNPDFYKDADASAAVADTGWFIRRVQELRAATGAEVYPVITPRFIPSCTDEALAGLGALARDLGVHVQSHCAESDWESSHVRERTGRSDSAALDGFGLLGERSVLAHCVHLDDDDVALFASTGTAVAHCPLSNAFFGDAVAPVRRYARAGVDVGLGTDISGGFDPSLWSAIRQTVTSSRMLESGVDAAQPPAARGVPDSRVTFEQAFALATAGGGRSLSLPIGRLAEGYAWDAQLIDVVGHRPLPIFDDDEPERILQRIITLATPANIRAVWVQGRKVVADGEVVVGH</sequence>
<comment type="caution">
    <text evidence="10">The sequence shown here is derived from an EMBL/GenBank/DDBJ whole genome shotgun (WGS) entry which is preliminary data.</text>
</comment>
<proteinExistence type="inferred from homology"/>
<dbReference type="GO" id="GO:0008270">
    <property type="term" value="F:zinc ion binding"/>
    <property type="evidence" value="ECO:0007669"/>
    <property type="project" value="UniProtKB-UniRule"/>
</dbReference>
<comment type="catalytic activity">
    <reaction evidence="8">
        <text>guanine + H2O + H(+) = xanthine + NH4(+)</text>
        <dbReference type="Rhea" id="RHEA:14665"/>
        <dbReference type="ChEBI" id="CHEBI:15377"/>
        <dbReference type="ChEBI" id="CHEBI:15378"/>
        <dbReference type="ChEBI" id="CHEBI:16235"/>
        <dbReference type="ChEBI" id="CHEBI:17712"/>
        <dbReference type="ChEBI" id="CHEBI:28938"/>
        <dbReference type="EC" id="3.5.4.3"/>
    </reaction>
</comment>
<evidence type="ECO:0000313" key="10">
    <source>
        <dbReference type="EMBL" id="TBT95402.1"/>
    </source>
</evidence>
<evidence type="ECO:0000313" key="11">
    <source>
        <dbReference type="Proteomes" id="UP000291933"/>
    </source>
</evidence>
<protein>
    <recommendedName>
        <fullName evidence="3 7">Guanine deaminase</fullName>
        <shortName evidence="8">Guanase</shortName>
        <ecNumber evidence="3 7">3.5.4.3</ecNumber>
    </recommendedName>
    <alternativeName>
        <fullName evidence="8">Guanine aminohydrolase</fullName>
    </alternativeName>
</protein>
<dbReference type="GO" id="GO:0008892">
    <property type="term" value="F:guanine deaminase activity"/>
    <property type="evidence" value="ECO:0007669"/>
    <property type="project" value="UniProtKB-UniRule"/>
</dbReference>
<comment type="function">
    <text evidence="8">Catalyzes the hydrolytic deamination of guanine, producing xanthine and ammonia.</text>
</comment>
<dbReference type="InterPro" id="IPR006680">
    <property type="entry name" value="Amidohydro-rel"/>
</dbReference>
<dbReference type="Pfam" id="PF01979">
    <property type="entry name" value="Amidohydro_1"/>
    <property type="match status" value="1"/>
</dbReference>
<keyword evidence="11" id="KW-1185">Reference proteome</keyword>
<dbReference type="GO" id="GO:0006147">
    <property type="term" value="P:guanine catabolic process"/>
    <property type="evidence" value="ECO:0007669"/>
    <property type="project" value="UniProtKB-UniRule"/>
</dbReference>
<dbReference type="InterPro" id="IPR032466">
    <property type="entry name" value="Metal_Hydrolase"/>
</dbReference>